<proteinExistence type="predicted"/>
<evidence type="ECO:0000313" key="1">
    <source>
        <dbReference type="EMBL" id="OGK51238.1"/>
    </source>
</evidence>
<sequence>MTSVQDMLNTKVQDLPEPQRSTIIAGMTQLVLLKLVEQLTEKLSSTDQLELEGMIDRQASEKEIFDFLKTKFPDLEARAEQIAAKERIQLDEKLKQLLELIHKDQP</sequence>
<gene>
    <name evidence="1" type="ORF">A3B50_03400</name>
</gene>
<protein>
    <submittedName>
        <fullName evidence="1">Uncharacterized protein</fullName>
    </submittedName>
</protein>
<dbReference type="Proteomes" id="UP000178558">
    <property type="component" value="Unassembled WGS sequence"/>
</dbReference>
<name>A0A1F7J6M0_9BACT</name>
<accession>A0A1F7J6M0</accession>
<reference evidence="1 2" key="1">
    <citation type="journal article" date="2016" name="Nat. Commun.">
        <title>Thousands of microbial genomes shed light on interconnected biogeochemical processes in an aquifer system.</title>
        <authorList>
            <person name="Anantharaman K."/>
            <person name="Brown C.T."/>
            <person name="Hug L.A."/>
            <person name="Sharon I."/>
            <person name="Castelle C.J."/>
            <person name="Probst A.J."/>
            <person name="Thomas B.C."/>
            <person name="Singh A."/>
            <person name="Wilkins M.J."/>
            <person name="Karaoz U."/>
            <person name="Brodie E.L."/>
            <person name="Williams K.H."/>
            <person name="Hubbard S.S."/>
            <person name="Banfield J.F."/>
        </authorList>
    </citation>
    <scope>NUCLEOTIDE SEQUENCE [LARGE SCALE GENOMIC DNA]</scope>
</reference>
<dbReference type="EMBL" id="MGAQ01000003">
    <property type="protein sequence ID" value="OGK51238.1"/>
    <property type="molecule type" value="Genomic_DNA"/>
</dbReference>
<evidence type="ECO:0000313" key="2">
    <source>
        <dbReference type="Proteomes" id="UP000178558"/>
    </source>
</evidence>
<comment type="caution">
    <text evidence="1">The sequence shown here is derived from an EMBL/GenBank/DDBJ whole genome shotgun (WGS) entry which is preliminary data.</text>
</comment>
<organism evidence="1 2">
    <name type="scientific">Candidatus Roizmanbacteria bacterium RIFCSPLOWO2_01_FULL_40_42</name>
    <dbReference type="NCBI Taxonomy" id="1802066"/>
    <lineage>
        <taxon>Bacteria</taxon>
        <taxon>Candidatus Roizmaniibacteriota</taxon>
    </lineage>
</organism>
<dbReference type="AlphaFoldDB" id="A0A1F7J6M0"/>